<dbReference type="STRING" id="209880.SAMN02910343_00018"/>
<name>A0A1G5UWB0_9FIRM</name>
<dbReference type="OrthoDB" id="1631981at2"/>
<evidence type="ECO:0000256" key="1">
    <source>
        <dbReference type="SAM" id="MobiDB-lite"/>
    </source>
</evidence>
<feature type="region of interest" description="Disordered" evidence="1">
    <location>
        <begin position="1"/>
        <end position="78"/>
    </location>
</feature>
<feature type="compositionally biased region" description="Basic and acidic residues" evidence="1">
    <location>
        <begin position="10"/>
        <end position="25"/>
    </location>
</feature>
<dbReference type="RefSeq" id="WP_091362570.1">
    <property type="nucleotide sequence ID" value="NZ_FMXA01000003.1"/>
</dbReference>
<dbReference type="AlphaFoldDB" id="A0A1G5UWB0"/>
<keyword evidence="3" id="KW-1185">Reference proteome</keyword>
<gene>
    <name evidence="2" type="ORF">SAMN02910343_00018</name>
</gene>
<accession>A0A1G5UWB0</accession>
<organism evidence="2 3">
    <name type="scientific">Allisonella histaminiformans</name>
    <dbReference type="NCBI Taxonomy" id="209880"/>
    <lineage>
        <taxon>Bacteria</taxon>
        <taxon>Bacillati</taxon>
        <taxon>Bacillota</taxon>
        <taxon>Negativicutes</taxon>
        <taxon>Veillonellales</taxon>
        <taxon>Veillonellaceae</taxon>
        <taxon>Allisonella</taxon>
    </lineage>
</organism>
<dbReference type="GeneID" id="87755074"/>
<feature type="region of interest" description="Disordered" evidence="1">
    <location>
        <begin position="389"/>
        <end position="473"/>
    </location>
</feature>
<evidence type="ECO:0000313" key="3">
    <source>
        <dbReference type="Proteomes" id="UP000199689"/>
    </source>
</evidence>
<sequence length="473" mass="51646">MEENKNVQVPEEKSPVVRPKAEAVVKEPAGLPLEVKPAADTASEASAADAGNTQECPPEPQTKTSSEETANPKHTVVSVESPVAEVEVEVVDDRDKQADELIRWGAARAGVIVLTPVLGTAALIANEVYMISRIGSIYGETVTHKSVLAFMGSLGGTVLGNLAATLIPLPFMQMPIAVSVTFGIGKAAQRWIKDGQPDNIKPYIDIFEMEKAEGKASAEALENNPDKDIPLGDEKADFTQELKRNIKKFYPVKAHRLFNTLTDNLEDAVSDVADKAEETLRRAGVTDEQMDSAKYTAMAAREVTEETVNQVSRDVKIAARIKAKELSRDAVIKARLLKEQAELKVELMKARADALKAQAMVKEIEARVRAKQAKAAALEQMEAARKQAEGLRDEVKRRTDAAQAKAEEVSGKIKNSASEAEENIRQAASDFRSRVEEKAAYYREQDKAEQTRAGKAEPEETTAPEDQKGEDKE</sequence>
<feature type="compositionally biased region" description="Low complexity" evidence="1">
    <location>
        <begin position="38"/>
        <end position="50"/>
    </location>
</feature>
<evidence type="ECO:0000313" key="2">
    <source>
        <dbReference type="EMBL" id="SDA37065.1"/>
    </source>
</evidence>
<protein>
    <submittedName>
        <fullName evidence="2">Uncharacterized protein</fullName>
    </submittedName>
</protein>
<dbReference type="EMBL" id="FMXA01000003">
    <property type="protein sequence ID" value="SDA37065.1"/>
    <property type="molecule type" value="Genomic_DNA"/>
</dbReference>
<feature type="compositionally biased region" description="Polar residues" evidence="1">
    <location>
        <begin position="51"/>
        <end position="69"/>
    </location>
</feature>
<proteinExistence type="predicted"/>
<feature type="compositionally biased region" description="Basic and acidic residues" evidence="1">
    <location>
        <begin position="389"/>
        <end position="411"/>
    </location>
</feature>
<dbReference type="Proteomes" id="UP000199689">
    <property type="component" value="Unassembled WGS sequence"/>
</dbReference>
<reference evidence="2 3" key="1">
    <citation type="submission" date="2016-10" db="EMBL/GenBank/DDBJ databases">
        <authorList>
            <person name="de Groot N.N."/>
        </authorList>
    </citation>
    <scope>NUCLEOTIDE SEQUENCE [LARGE SCALE GENOMIC DNA]</scope>
    <source>
        <strain evidence="2 3">DSM 15230</strain>
    </source>
</reference>
<feature type="compositionally biased region" description="Basic and acidic residues" evidence="1">
    <location>
        <begin position="431"/>
        <end position="458"/>
    </location>
</feature>